<evidence type="ECO:0000313" key="1">
    <source>
        <dbReference type="EMBL" id="KAF9041863.1"/>
    </source>
</evidence>
<organism evidence="1 2">
    <name type="scientific">Rhodocollybia butyracea</name>
    <dbReference type="NCBI Taxonomy" id="206335"/>
    <lineage>
        <taxon>Eukaryota</taxon>
        <taxon>Fungi</taxon>
        <taxon>Dikarya</taxon>
        <taxon>Basidiomycota</taxon>
        <taxon>Agaricomycotina</taxon>
        <taxon>Agaricomycetes</taxon>
        <taxon>Agaricomycetidae</taxon>
        <taxon>Agaricales</taxon>
        <taxon>Marasmiineae</taxon>
        <taxon>Omphalotaceae</taxon>
        <taxon>Rhodocollybia</taxon>
    </lineage>
</organism>
<name>A0A9P5P7P7_9AGAR</name>
<sequence length="201" mass="23627">MSITRNLDNHEITDCKYTTIFTLTRFHFNFILKMSTSPKVKISFQEWKEYLDKYFHEGEPDEDDEEEQRLYLRKQEERELAKQAEKLKCKEEADRARAAARAMASSNELDPDDTWQWDGEVRVARLLEKCPLTGEYVWRGQYKQHLPGGKWKVDVLGRCKMTGKYIWPRKGYSILLGPEPQWYGLNGPTEEIHACLPTCTA</sequence>
<comment type="caution">
    <text evidence="1">The sequence shown here is derived from an EMBL/GenBank/DDBJ whole genome shotgun (WGS) entry which is preliminary data.</text>
</comment>
<dbReference type="Proteomes" id="UP000772434">
    <property type="component" value="Unassembled WGS sequence"/>
</dbReference>
<dbReference type="AlphaFoldDB" id="A0A9P5P7P7"/>
<protein>
    <submittedName>
        <fullName evidence="1">Uncharacterized protein</fullName>
    </submittedName>
</protein>
<reference evidence="1" key="1">
    <citation type="submission" date="2020-11" db="EMBL/GenBank/DDBJ databases">
        <authorList>
            <consortium name="DOE Joint Genome Institute"/>
            <person name="Ahrendt S."/>
            <person name="Riley R."/>
            <person name="Andreopoulos W."/>
            <person name="Labutti K."/>
            <person name="Pangilinan J."/>
            <person name="Ruiz-Duenas F.J."/>
            <person name="Barrasa J.M."/>
            <person name="Sanchez-Garcia M."/>
            <person name="Camarero S."/>
            <person name="Miyauchi S."/>
            <person name="Serrano A."/>
            <person name="Linde D."/>
            <person name="Babiker R."/>
            <person name="Drula E."/>
            <person name="Ayuso-Fernandez I."/>
            <person name="Pacheco R."/>
            <person name="Padilla G."/>
            <person name="Ferreira P."/>
            <person name="Barriuso J."/>
            <person name="Kellner H."/>
            <person name="Castanera R."/>
            <person name="Alfaro M."/>
            <person name="Ramirez L."/>
            <person name="Pisabarro A.G."/>
            <person name="Kuo A."/>
            <person name="Tritt A."/>
            <person name="Lipzen A."/>
            <person name="He G."/>
            <person name="Yan M."/>
            <person name="Ng V."/>
            <person name="Cullen D."/>
            <person name="Martin F."/>
            <person name="Rosso M.-N."/>
            <person name="Henrissat B."/>
            <person name="Hibbett D."/>
            <person name="Martinez A.T."/>
            <person name="Grigoriev I.V."/>
        </authorList>
    </citation>
    <scope>NUCLEOTIDE SEQUENCE</scope>
    <source>
        <strain evidence="1">AH 40177</strain>
    </source>
</reference>
<proteinExistence type="predicted"/>
<keyword evidence="2" id="KW-1185">Reference proteome</keyword>
<gene>
    <name evidence="1" type="ORF">BDP27DRAFT_1435053</name>
</gene>
<evidence type="ECO:0000313" key="2">
    <source>
        <dbReference type="Proteomes" id="UP000772434"/>
    </source>
</evidence>
<dbReference type="EMBL" id="JADNRY010000550">
    <property type="protein sequence ID" value="KAF9041863.1"/>
    <property type="molecule type" value="Genomic_DNA"/>
</dbReference>
<accession>A0A9P5P7P7</accession>